<proteinExistence type="predicted"/>
<sequence>MAIKESRIDTFSFTTTNQASIATNGCHRQTSKVNQLLENNPKPVETHRPTLMTTSSSPSSNLHYDNISNPRISGFFSLKEIRKHFDGSALTSEQPAHIN</sequence>
<gene>
    <name evidence="2" type="ORF">BPAG_LOCUS12885</name>
</gene>
<dbReference type="EMBL" id="UZAD01013331">
    <property type="protein sequence ID" value="VDN94071.1"/>
    <property type="molecule type" value="Genomic_DNA"/>
</dbReference>
<evidence type="ECO:0000313" key="3">
    <source>
        <dbReference type="Proteomes" id="UP000278627"/>
    </source>
</evidence>
<evidence type="ECO:0000256" key="1">
    <source>
        <dbReference type="SAM" id="MobiDB-lite"/>
    </source>
</evidence>
<dbReference type="Proteomes" id="UP000278627">
    <property type="component" value="Unassembled WGS sequence"/>
</dbReference>
<reference evidence="2 3" key="2">
    <citation type="submission" date="2018-11" db="EMBL/GenBank/DDBJ databases">
        <authorList>
            <consortium name="Pathogen Informatics"/>
        </authorList>
    </citation>
    <scope>NUCLEOTIDE SEQUENCE [LARGE SCALE GENOMIC DNA]</scope>
</reference>
<accession>A0A0N4TVP1</accession>
<feature type="region of interest" description="Disordered" evidence="1">
    <location>
        <begin position="37"/>
        <end position="65"/>
    </location>
</feature>
<dbReference type="WBParaSite" id="BPAG_0001295701-mRNA-1">
    <property type="protein sequence ID" value="BPAG_0001295701-mRNA-1"/>
    <property type="gene ID" value="BPAG_0001295701"/>
</dbReference>
<evidence type="ECO:0000313" key="4">
    <source>
        <dbReference type="WBParaSite" id="BPAG_0001295701-mRNA-1"/>
    </source>
</evidence>
<dbReference type="AlphaFoldDB" id="A0A0N4TVP1"/>
<protein>
    <submittedName>
        <fullName evidence="4">Ovule protein</fullName>
    </submittedName>
</protein>
<keyword evidence="3" id="KW-1185">Reference proteome</keyword>
<reference evidence="4" key="1">
    <citation type="submission" date="2017-02" db="UniProtKB">
        <authorList>
            <consortium name="WormBaseParasite"/>
        </authorList>
    </citation>
    <scope>IDENTIFICATION</scope>
</reference>
<evidence type="ECO:0000313" key="2">
    <source>
        <dbReference type="EMBL" id="VDN94071.1"/>
    </source>
</evidence>
<organism evidence="4">
    <name type="scientific">Brugia pahangi</name>
    <name type="common">Filarial nematode worm</name>
    <dbReference type="NCBI Taxonomy" id="6280"/>
    <lineage>
        <taxon>Eukaryota</taxon>
        <taxon>Metazoa</taxon>
        <taxon>Ecdysozoa</taxon>
        <taxon>Nematoda</taxon>
        <taxon>Chromadorea</taxon>
        <taxon>Rhabditida</taxon>
        <taxon>Spirurina</taxon>
        <taxon>Spiruromorpha</taxon>
        <taxon>Filarioidea</taxon>
        <taxon>Onchocercidae</taxon>
        <taxon>Brugia</taxon>
    </lineage>
</organism>
<name>A0A0N4TVP1_BRUPA</name>